<dbReference type="InterPro" id="IPR014735">
    <property type="entry name" value="Transposase_Tn5-like_N"/>
</dbReference>
<gene>
    <name evidence="2" type="ORF">EHO51_19870</name>
</gene>
<keyword evidence="2" id="KW-0614">Plasmid</keyword>
<accession>A0A3G8MB68</accession>
<dbReference type="AlphaFoldDB" id="A0A3G8MB68"/>
<dbReference type="InterPro" id="IPR054836">
    <property type="entry name" value="Tn5_transposase"/>
</dbReference>
<feature type="domain" description="Transposase Tn5-like N-terminal" evidence="1">
    <location>
        <begin position="10"/>
        <end position="68"/>
    </location>
</feature>
<dbReference type="InterPro" id="IPR038215">
    <property type="entry name" value="TN5-like_N_sf"/>
</dbReference>
<organism evidence="2 3">
    <name type="scientific">Methylocystis rosea</name>
    <dbReference type="NCBI Taxonomy" id="173366"/>
    <lineage>
        <taxon>Bacteria</taxon>
        <taxon>Pseudomonadati</taxon>
        <taxon>Pseudomonadota</taxon>
        <taxon>Alphaproteobacteria</taxon>
        <taxon>Hyphomicrobiales</taxon>
        <taxon>Methylocystaceae</taxon>
        <taxon>Methylocystis</taxon>
    </lineage>
</organism>
<dbReference type="EMBL" id="CP034088">
    <property type="protein sequence ID" value="AZG79066.1"/>
    <property type="molecule type" value="Genomic_DNA"/>
</dbReference>
<evidence type="ECO:0000313" key="2">
    <source>
        <dbReference type="EMBL" id="AZG79066.1"/>
    </source>
</evidence>
<dbReference type="InterPro" id="IPR047768">
    <property type="entry name" value="Tn5p-like"/>
</dbReference>
<dbReference type="SUPFAM" id="SSF53098">
    <property type="entry name" value="Ribonuclease H-like"/>
    <property type="match status" value="1"/>
</dbReference>
<geneLocation type="plasmid" evidence="3">
    <name>pgw6_2</name>
</geneLocation>
<dbReference type="KEGG" id="mros:EHO51_19870"/>
<dbReference type="PANTHER" id="PTHR37319:SF1">
    <property type="entry name" value="TRANSPOSASE TN5 DIMERISATION DOMAIN-CONTAINING PROTEIN"/>
    <property type="match status" value="1"/>
</dbReference>
<sequence length="483" mass="53612">MQVGSETGQAGWQDAEVAAASIPDKRLQRRLRRLLEQLSAAPGKPVPAACGDWAATKAAYRFFDNPRVTEHGVLSGHFAATAARSKASEGPILILQDTTEFIYSRESPGKIGFTKTINAGRYKAGQPNTRTLCGVLMHSSLAVTTSGTPLGLAAVKFWTRSKFKGTAAIKRLVNQTRVPIETKESYRWLENLRQSIALMGSPERCVHVGDRESDIYELFCLAQDLGTRFLVRVQTNRLAEPPTEAAPTDAAHRVFAQLAAVPWSGRHQVAIGGEDHEIAFLQIKFASVKTLPPIGKQKRYAPQTLFYIHALEVDPPSDRDPIDWRLVTNLPVDDLAAAIEKLDWYALRWKIEVFHKVMKSGCRAEDAKLQTAERLVKLLALITVVSWRIFWITMSARAQPLAKPETVLTPAEIETLDRIDAARSRPRIMRRTVATYLLQITMLGGYLARTRDPPPGNMVVWRGLTKLQDIAFGIAIGSTRRCG</sequence>
<reference evidence="2 3" key="1">
    <citation type="submission" date="2018-11" db="EMBL/GenBank/DDBJ databases">
        <title>Genome squencing of methanotrophic bacteria isolated from alkaline groundwater in Korea.</title>
        <authorList>
            <person name="Nguyen L.N."/>
        </authorList>
    </citation>
    <scope>NUCLEOTIDE SEQUENCE [LARGE SCALE GENOMIC DNA]</scope>
    <source>
        <strain evidence="2 3">GW6</strain>
        <plasmid evidence="3">pgw6_2</plasmid>
    </source>
</reference>
<evidence type="ECO:0000259" key="1">
    <source>
        <dbReference type="Pfam" id="PF14706"/>
    </source>
</evidence>
<proteinExistence type="predicted"/>
<name>A0A3G8MB68_9HYPH</name>
<evidence type="ECO:0000313" key="3">
    <source>
        <dbReference type="Proteomes" id="UP000273982"/>
    </source>
</evidence>
<dbReference type="Gene3D" id="1.10.740.10">
    <property type="entry name" value="Transferase Inhibitor Protein From Tn5, Chain"/>
    <property type="match status" value="1"/>
</dbReference>
<dbReference type="Pfam" id="PF14706">
    <property type="entry name" value="Tnp_DNA_bind"/>
    <property type="match status" value="1"/>
</dbReference>
<dbReference type="NCBIfam" id="NF033590">
    <property type="entry name" value="transpos_IS4_3"/>
    <property type="match status" value="1"/>
</dbReference>
<dbReference type="Proteomes" id="UP000273982">
    <property type="component" value="Plasmid pGW6_2"/>
</dbReference>
<dbReference type="RefSeq" id="WP_124740566.1">
    <property type="nucleotide sequence ID" value="NZ_CP034088.1"/>
</dbReference>
<dbReference type="InterPro" id="IPR014737">
    <property type="entry name" value="Transposase_Tn5-like_C"/>
</dbReference>
<protein>
    <submittedName>
        <fullName evidence="2">IS4 family transposase</fullName>
    </submittedName>
</protein>
<dbReference type="InterPro" id="IPR012337">
    <property type="entry name" value="RNaseH-like_sf"/>
</dbReference>
<dbReference type="Gene3D" id="1.10.246.40">
    <property type="entry name" value="Tn5 transposase, domain 1"/>
    <property type="match status" value="1"/>
</dbReference>
<dbReference type="PANTHER" id="PTHR37319">
    <property type="entry name" value="TRANSPOSASE"/>
    <property type="match status" value="1"/>
</dbReference>
<dbReference type="Gene3D" id="3.90.350.10">
    <property type="entry name" value="Transposase Inhibitor Protein From Tn5, Chain A, domain 1"/>
    <property type="match status" value="1"/>
</dbReference>